<evidence type="ECO:0000256" key="2">
    <source>
        <dbReference type="HAMAP-Rule" id="MF_00048"/>
    </source>
</evidence>
<organism evidence="3 4">
    <name type="scientific">Acinetobacter radioresistens</name>
    <dbReference type="NCBI Taxonomy" id="40216"/>
    <lineage>
        <taxon>Bacteria</taxon>
        <taxon>Pseudomonadati</taxon>
        <taxon>Pseudomonadota</taxon>
        <taxon>Gammaproteobacteria</taxon>
        <taxon>Moraxellales</taxon>
        <taxon>Moraxellaceae</taxon>
        <taxon>Acinetobacter</taxon>
    </lineage>
</organism>
<protein>
    <recommendedName>
        <fullName evidence="2">UPF0102 protein FHY67_05125</fullName>
    </recommendedName>
</protein>
<dbReference type="CDD" id="cd20736">
    <property type="entry name" value="PoNe_Nuclease"/>
    <property type="match status" value="1"/>
</dbReference>
<comment type="caution">
    <text evidence="3">The sequence shown here is derived from an EMBL/GenBank/DDBJ whole genome shotgun (WGS) entry which is preliminary data.</text>
</comment>
<dbReference type="RefSeq" id="WP_005027205.1">
    <property type="nucleotide sequence ID" value="NZ_CP027365.1"/>
</dbReference>
<evidence type="ECO:0000256" key="1">
    <source>
        <dbReference type="ARBA" id="ARBA00006738"/>
    </source>
</evidence>
<dbReference type="InterPro" id="IPR003509">
    <property type="entry name" value="UPF0102_YraN-like"/>
</dbReference>
<dbReference type="AlphaFoldDB" id="A0A2T1J253"/>
<dbReference type="Pfam" id="PF02021">
    <property type="entry name" value="UPF0102"/>
    <property type="match status" value="1"/>
</dbReference>
<accession>A0A2T1J253</accession>
<proteinExistence type="inferred from homology"/>
<dbReference type="Proteomes" id="UP000314285">
    <property type="component" value="Unassembled WGS sequence"/>
</dbReference>
<dbReference type="EMBL" id="VFBM01000003">
    <property type="protein sequence ID" value="TNX92949.1"/>
    <property type="molecule type" value="Genomic_DNA"/>
</dbReference>
<comment type="similarity">
    <text evidence="1 2">Belongs to the UPF0102 family.</text>
</comment>
<dbReference type="PANTHER" id="PTHR34039">
    <property type="entry name" value="UPF0102 PROTEIN YRAN"/>
    <property type="match status" value="1"/>
</dbReference>
<dbReference type="STRING" id="40216.GCA_001917365_01356"/>
<dbReference type="NCBIfam" id="TIGR00252">
    <property type="entry name" value="YraN family protein"/>
    <property type="match status" value="1"/>
</dbReference>
<evidence type="ECO:0000313" key="4">
    <source>
        <dbReference type="Proteomes" id="UP000314285"/>
    </source>
</evidence>
<dbReference type="InterPro" id="IPR011335">
    <property type="entry name" value="Restrct_endonuc-II-like"/>
</dbReference>
<dbReference type="PANTHER" id="PTHR34039:SF1">
    <property type="entry name" value="UPF0102 PROTEIN YRAN"/>
    <property type="match status" value="1"/>
</dbReference>
<gene>
    <name evidence="3" type="ORF">FHY67_05125</name>
</gene>
<dbReference type="InterPro" id="IPR011856">
    <property type="entry name" value="tRNA_endonuc-like_dom_sf"/>
</dbReference>
<name>A0A2T1J253_ACIRA</name>
<dbReference type="NCBIfam" id="NF009150">
    <property type="entry name" value="PRK12497.1-3"/>
    <property type="match status" value="1"/>
</dbReference>
<dbReference type="Gene3D" id="3.40.1350.10">
    <property type="match status" value="1"/>
</dbReference>
<dbReference type="SUPFAM" id="SSF52980">
    <property type="entry name" value="Restriction endonuclease-like"/>
    <property type="match status" value="1"/>
</dbReference>
<dbReference type="HAMAP" id="MF_00048">
    <property type="entry name" value="UPF0102"/>
    <property type="match status" value="1"/>
</dbReference>
<sequence length="134" mass="15962">MVTFTKQLGQWAEQQAKIFLEQQGFVFLNQNYHSRYGEIDLIVCRNQELIFVEVKARSMTGYGRAQEVISRSKQKKIIQTAMSFISQHPVYENYYCRFDVICFNFSTQIAKKVQQDFYKLPYDLEWIENAFTLD</sequence>
<dbReference type="GO" id="GO:0003676">
    <property type="term" value="F:nucleic acid binding"/>
    <property type="evidence" value="ECO:0007669"/>
    <property type="project" value="InterPro"/>
</dbReference>
<evidence type="ECO:0000313" key="3">
    <source>
        <dbReference type="EMBL" id="TNX92949.1"/>
    </source>
</evidence>
<reference evidence="3 4" key="1">
    <citation type="submission" date="2019-06" db="EMBL/GenBank/DDBJ databases">
        <title>Genome of Acinetobacter radioresistens APH1, a phenol degrading strain.</title>
        <authorList>
            <person name="Liu Y."/>
        </authorList>
    </citation>
    <scope>NUCLEOTIDE SEQUENCE [LARGE SCALE GENOMIC DNA]</scope>
    <source>
        <strain evidence="3 4">APH1</strain>
    </source>
</reference>